<protein>
    <submittedName>
        <fullName evidence="2">Uncharacterized protein</fullName>
    </submittedName>
</protein>
<keyword evidence="3" id="KW-1185">Reference proteome</keyword>
<name>A0ABY8EDZ3_9FIRM</name>
<evidence type="ECO:0000256" key="1">
    <source>
        <dbReference type="SAM" id="Phobius"/>
    </source>
</evidence>
<dbReference type="Proteomes" id="UP001222800">
    <property type="component" value="Chromosome"/>
</dbReference>
<keyword evidence="1" id="KW-0812">Transmembrane</keyword>
<accession>A0ABY8EDZ3</accession>
<evidence type="ECO:0000313" key="3">
    <source>
        <dbReference type="Proteomes" id="UP001222800"/>
    </source>
</evidence>
<organism evidence="2 3">
    <name type="scientific">Tepidibacter hydrothermalis</name>
    <dbReference type="NCBI Taxonomy" id="3036126"/>
    <lineage>
        <taxon>Bacteria</taxon>
        <taxon>Bacillati</taxon>
        <taxon>Bacillota</taxon>
        <taxon>Clostridia</taxon>
        <taxon>Peptostreptococcales</taxon>
        <taxon>Peptostreptococcaceae</taxon>
        <taxon>Tepidibacter</taxon>
    </lineage>
</organism>
<reference evidence="2 3" key="1">
    <citation type="submission" date="2023-03" db="EMBL/GenBank/DDBJ databases">
        <title>Complete genome sequence of Tepidibacter sp. SWIR-1, isolated from a deep-sea hydrothermal vent.</title>
        <authorList>
            <person name="Li X."/>
        </authorList>
    </citation>
    <scope>NUCLEOTIDE SEQUENCE [LARGE SCALE GENOMIC DNA]</scope>
    <source>
        <strain evidence="2 3">SWIR-1</strain>
    </source>
</reference>
<keyword evidence="1" id="KW-1133">Transmembrane helix</keyword>
<feature type="transmembrane region" description="Helical" evidence="1">
    <location>
        <begin position="7"/>
        <end position="25"/>
    </location>
</feature>
<sequence length="72" mass="8298">MKLINKRVVTLFIGIASLFLMYIYLPTEQKSENIKIGVSDDISGFVIDYMIKEKELNASLENNFESFSIRDC</sequence>
<proteinExistence type="predicted"/>
<dbReference type="EMBL" id="CP120733">
    <property type="protein sequence ID" value="WFD11169.1"/>
    <property type="molecule type" value="Genomic_DNA"/>
</dbReference>
<gene>
    <name evidence="2" type="ORF">P4S50_03575</name>
</gene>
<keyword evidence="1" id="KW-0472">Membrane</keyword>
<evidence type="ECO:0000313" key="2">
    <source>
        <dbReference type="EMBL" id="WFD11169.1"/>
    </source>
</evidence>